<dbReference type="OrthoDB" id="1928at2759"/>
<sequence>MDDLKRINESSVVQPILLNIDCANGIGSKVLGQFRHELTRLNCPVSFKLYNAQTKRRDWLNKKCGADFVKLHYKAPYLYDREPGAFPLDPGNRWATIDGDADRILYFHIPDAPESTGEAGDEPHIVLLDGDKIACLFATIIKRLLPENKQLTIGVIQTAYANAAASLYLAKKVDANGHGTVLYSPSALDCIRSLPSDHPLAVFASLTNTTIGDAVADILMIEYALAYLGWSMSDWAALYTEFASRQLKVAVERPHLIQTVDAERRVSCPIALQVS</sequence>
<dbReference type="AlphaFoldDB" id="A0A3P8GV88"/>
<evidence type="ECO:0000313" key="3">
    <source>
        <dbReference type="Proteomes" id="UP000272942"/>
    </source>
</evidence>
<proteinExistence type="predicted"/>
<feature type="domain" description="Phosphoacetylglucosamine mutase AMG1" evidence="1">
    <location>
        <begin position="174"/>
        <end position="230"/>
    </location>
</feature>
<gene>
    <name evidence="2" type="ORF">ECPE_LOCUS15815</name>
</gene>
<organism evidence="2 3">
    <name type="scientific">Echinostoma caproni</name>
    <dbReference type="NCBI Taxonomy" id="27848"/>
    <lineage>
        <taxon>Eukaryota</taxon>
        <taxon>Metazoa</taxon>
        <taxon>Spiralia</taxon>
        <taxon>Lophotrochozoa</taxon>
        <taxon>Platyhelminthes</taxon>
        <taxon>Trematoda</taxon>
        <taxon>Digenea</taxon>
        <taxon>Plagiorchiida</taxon>
        <taxon>Echinostomata</taxon>
        <taxon>Echinostomatoidea</taxon>
        <taxon>Echinostomatidae</taxon>
        <taxon>Echinostoma</taxon>
    </lineage>
</organism>
<dbReference type="GO" id="GO:0004610">
    <property type="term" value="F:phosphoacetylglucosamine mutase activity"/>
    <property type="evidence" value="ECO:0007669"/>
    <property type="project" value="TreeGrafter"/>
</dbReference>
<dbReference type="EMBL" id="UZAN01061850">
    <property type="protein sequence ID" value="VDP93087.1"/>
    <property type="molecule type" value="Genomic_DNA"/>
</dbReference>
<dbReference type="Pfam" id="PF21404">
    <property type="entry name" value="AMG1_III"/>
    <property type="match status" value="2"/>
</dbReference>
<evidence type="ECO:0000313" key="2">
    <source>
        <dbReference type="EMBL" id="VDP93087.1"/>
    </source>
</evidence>
<dbReference type="Proteomes" id="UP000272942">
    <property type="component" value="Unassembled WGS sequence"/>
</dbReference>
<dbReference type="InterPro" id="IPR049022">
    <property type="entry name" value="AMG1_III"/>
</dbReference>
<reference evidence="2 3" key="1">
    <citation type="submission" date="2018-11" db="EMBL/GenBank/DDBJ databases">
        <authorList>
            <consortium name="Pathogen Informatics"/>
        </authorList>
    </citation>
    <scope>NUCLEOTIDE SEQUENCE [LARGE SCALE GENOMIC DNA]</scope>
    <source>
        <strain evidence="2 3">Egypt</strain>
    </source>
</reference>
<accession>A0A3P8GV88</accession>
<protein>
    <recommendedName>
        <fullName evidence="1">Phosphoacetylglucosamine mutase AMG1 domain-containing protein</fullName>
    </recommendedName>
</protein>
<name>A0A3P8GV88_9TREM</name>
<dbReference type="PANTHER" id="PTHR45955:SF1">
    <property type="entry name" value="PHOSPHOACETYLGLUCOSAMINE MUTASE"/>
    <property type="match status" value="1"/>
</dbReference>
<evidence type="ECO:0000259" key="1">
    <source>
        <dbReference type="Pfam" id="PF21404"/>
    </source>
</evidence>
<keyword evidence="3" id="KW-1185">Reference proteome</keyword>
<dbReference type="PANTHER" id="PTHR45955">
    <property type="entry name" value="PHOSPHOACETYLGLUCOSAMINE MUTASE"/>
    <property type="match status" value="1"/>
</dbReference>
<dbReference type="GO" id="GO:0006048">
    <property type="term" value="P:UDP-N-acetylglucosamine biosynthetic process"/>
    <property type="evidence" value="ECO:0007669"/>
    <property type="project" value="TreeGrafter"/>
</dbReference>
<feature type="domain" description="Phosphoacetylglucosamine mutase AMG1" evidence="1">
    <location>
        <begin position="129"/>
        <end position="173"/>
    </location>
</feature>